<protein>
    <submittedName>
        <fullName evidence="3">ATP-binding protein</fullName>
    </submittedName>
</protein>
<organism evidence="3 4">
    <name type="scientific">Sphaerochaeta halotolerans</name>
    <dbReference type="NCBI Taxonomy" id="2293840"/>
    <lineage>
        <taxon>Bacteria</taxon>
        <taxon>Pseudomonadati</taxon>
        <taxon>Spirochaetota</taxon>
        <taxon>Spirochaetia</taxon>
        <taxon>Spirochaetales</taxon>
        <taxon>Sphaerochaetaceae</taxon>
        <taxon>Sphaerochaeta</taxon>
    </lineage>
</organism>
<gene>
    <name evidence="3" type="ORF">DYP60_04235</name>
</gene>
<feature type="domain" description="DUF4143" evidence="2">
    <location>
        <begin position="203"/>
        <end position="350"/>
    </location>
</feature>
<keyword evidence="3" id="KW-0547">Nucleotide-binding</keyword>
<dbReference type="Proteomes" id="UP000264002">
    <property type="component" value="Unassembled WGS sequence"/>
</dbReference>
<sequence>MKDTTVPRPAYLLTLESYINVPVVKILAGIRRSGKSTIFSMFSELLRQKGVPSDSIIHRRYTSMEIDEGFTAVHMYKELIHQIHAEKTRYLLLDEVQEIEGWEKAVNDVFEKYPVDIYITGSNSRLMSSEISSYLSGRYVEIPVYTLSFQEYLRFKSNSTLTPRELLVAYIKGGGFPVTALSDFSQETIYQIVEGIYNSVVTNDIARRHQIKNQDLFNRTVLYVIENVGKTFSAHAIIRFLKNEGRKLSVESIYDYLDWLEKAFIIYRCKRYDLQGKMVLKTQEKFYLADASLKYCLMGYNATSLASMMENIVYLELRRRGFTVYIGKNGTKEIDFVAERPEERIYIQVCRNLPEPSNREIGNLMEIKDHYPKWVVTFDDLAEGNENGIQIMHLEDFLLRDW</sequence>
<dbReference type="InterPro" id="IPR025420">
    <property type="entry name" value="DUF4143"/>
</dbReference>
<dbReference type="EMBL" id="QUWK01000003">
    <property type="protein sequence ID" value="RFU95688.1"/>
    <property type="molecule type" value="Genomic_DNA"/>
</dbReference>
<evidence type="ECO:0000313" key="3">
    <source>
        <dbReference type="EMBL" id="RFU95688.1"/>
    </source>
</evidence>
<evidence type="ECO:0000313" key="4">
    <source>
        <dbReference type="Proteomes" id="UP000264002"/>
    </source>
</evidence>
<evidence type="ECO:0000259" key="1">
    <source>
        <dbReference type="Pfam" id="PF13173"/>
    </source>
</evidence>
<dbReference type="Pfam" id="PF13635">
    <property type="entry name" value="DUF4143"/>
    <property type="match status" value="1"/>
</dbReference>
<dbReference type="RefSeq" id="WP_117329635.1">
    <property type="nucleotide sequence ID" value="NZ_QUWK01000003.1"/>
</dbReference>
<evidence type="ECO:0000259" key="2">
    <source>
        <dbReference type="Pfam" id="PF13635"/>
    </source>
</evidence>
<feature type="domain" description="AAA" evidence="1">
    <location>
        <begin position="24"/>
        <end position="153"/>
    </location>
</feature>
<dbReference type="GO" id="GO:0005524">
    <property type="term" value="F:ATP binding"/>
    <property type="evidence" value="ECO:0007669"/>
    <property type="project" value="UniProtKB-KW"/>
</dbReference>
<keyword evidence="4" id="KW-1185">Reference proteome</keyword>
<comment type="caution">
    <text evidence="3">The sequence shown here is derived from an EMBL/GenBank/DDBJ whole genome shotgun (WGS) entry which is preliminary data.</text>
</comment>
<name>A0A372MJX5_9SPIR</name>
<dbReference type="InterPro" id="IPR027417">
    <property type="entry name" value="P-loop_NTPase"/>
</dbReference>
<dbReference type="Pfam" id="PF13173">
    <property type="entry name" value="AAA_14"/>
    <property type="match status" value="1"/>
</dbReference>
<keyword evidence="3" id="KW-0067">ATP-binding</keyword>
<dbReference type="PANTHER" id="PTHR33295">
    <property type="entry name" value="ATPASE"/>
    <property type="match status" value="1"/>
</dbReference>
<dbReference type="InterPro" id="IPR041682">
    <property type="entry name" value="AAA_14"/>
</dbReference>
<reference evidence="3 4" key="2">
    <citation type="submission" date="2018-09" db="EMBL/GenBank/DDBJ databases">
        <title>Genome of Sphaerochaeta halotolerans strain 4-11.</title>
        <authorList>
            <person name="Nazina T.N."/>
            <person name="Sokolova D.S."/>
        </authorList>
    </citation>
    <scope>NUCLEOTIDE SEQUENCE [LARGE SCALE GENOMIC DNA]</scope>
    <source>
        <strain evidence="3 4">4-11</strain>
    </source>
</reference>
<dbReference type="SUPFAM" id="SSF52540">
    <property type="entry name" value="P-loop containing nucleoside triphosphate hydrolases"/>
    <property type="match status" value="1"/>
</dbReference>
<dbReference type="PANTHER" id="PTHR33295:SF20">
    <property type="entry name" value="ATPASE"/>
    <property type="match status" value="1"/>
</dbReference>
<reference evidence="4" key="1">
    <citation type="submission" date="2018-08" db="EMBL/GenBank/DDBJ databases">
        <authorList>
            <person name="Grouzdev D.S."/>
            <person name="Krutkina M.S."/>
        </authorList>
    </citation>
    <scope>NUCLEOTIDE SEQUENCE [LARGE SCALE GENOMIC DNA]</scope>
    <source>
        <strain evidence="4">4-11</strain>
    </source>
</reference>
<proteinExistence type="predicted"/>
<dbReference type="AlphaFoldDB" id="A0A372MJX5"/>
<accession>A0A372MJX5</accession>